<keyword evidence="5" id="KW-1185">Reference proteome</keyword>
<protein>
    <recommendedName>
        <fullName evidence="3">WW domain-containing protein</fullName>
    </recommendedName>
</protein>
<dbReference type="Proteomes" id="UP001321760">
    <property type="component" value="Unassembled WGS sequence"/>
</dbReference>
<feature type="compositionally biased region" description="Pro residues" evidence="1">
    <location>
        <begin position="254"/>
        <end position="263"/>
    </location>
</feature>
<gene>
    <name evidence="4" type="ORF">QBC34DRAFT_499270</name>
</gene>
<dbReference type="InterPro" id="IPR001202">
    <property type="entry name" value="WW_dom"/>
</dbReference>
<reference evidence="4" key="2">
    <citation type="submission" date="2023-05" db="EMBL/GenBank/DDBJ databases">
        <authorList>
            <consortium name="Lawrence Berkeley National Laboratory"/>
            <person name="Steindorff A."/>
            <person name="Hensen N."/>
            <person name="Bonometti L."/>
            <person name="Westerberg I."/>
            <person name="Brannstrom I.O."/>
            <person name="Guillou S."/>
            <person name="Cros-Aarteil S."/>
            <person name="Calhoun S."/>
            <person name="Haridas S."/>
            <person name="Kuo A."/>
            <person name="Mondo S."/>
            <person name="Pangilinan J."/>
            <person name="Riley R."/>
            <person name="Labutti K."/>
            <person name="Andreopoulos B."/>
            <person name="Lipzen A."/>
            <person name="Chen C."/>
            <person name="Yanf M."/>
            <person name="Daum C."/>
            <person name="Ng V."/>
            <person name="Clum A."/>
            <person name="Ohm R."/>
            <person name="Martin F."/>
            <person name="Silar P."/>
            <person name="Natvig D."/>
            <person name="Lalanne C."/>
            <person name="Gautier V."/>
            <person name="Ament-Velasquez S.L."/>
            <person name="Kruys A."/>
            <person name="Hutchinson M.I."/>
            <person name="Powell A.J."/>
            <person name="Barry K."/>
            <person name="Miller A.N."/>
            <person name="Grigoriev I.V."/>
            <person name="Debuchy R."/>
            <person name="Gladieux P."/>
            <person name="Thoren M.H."/>
            <person name="Johannesson H."/>
        </authorList>
    </citation>
    <scope>NUCLEOTIDE SEQUENCE</scope>
    <source>
        <strain evidence="4">PSN243</strain>
    </source>
</reference>
<feature type="region of interest" description="Disordered" evidence="1">
    <location>
        <begin position="235"/>
        <end position="268"/>
    </location>
</feature>
<feature type="region of interest" description="Disordered" evidence="1">
    <location>
        <begin position="382"/>
        <end position="406"/>
    </location>
</feature>
<feature type="transmembrane region" description="Helical" evidence="2">
    <location>
        <begin position="289"/>
        <end position="309"/>
    </location>
</feature>
<comment type="caution">
    <text evidence="4">The sequence shown here is derived from an EMBL/GenBank/DDBJ whole genome shotgun (WGS) entry which is preliminary data.</text>
</comment>
<dbReference type="PROSITE" id="PS50020">
    <property type="entry name" value="WW_DOMAIN_2"/>
    <property type="match status" value="1"/>
</dbReference>
<feature type="transmembrane region" description="Helical" evidence="2">
    <location>
        <begin position="329"/>
        <end position="347"/>
    </location>
</feature>
<proteinExistence type="predicted"/>
<feature type="domain" description="WW" evidence="3">
    <location>
        <begin position="359"/>
        <end position="392"/>
    </location>
</feature>
<dbReference type="AlphaFoldDB" id="A0AAV9G4G4"/>
<feature type="transmembrane region" description="Helical" evidence="2">
    <location>
        <begin position="515"/>
        <end position="538"/>
    </location>
</feature>
<organism evidence="4 5">
    <name type="scientific">Podospora aff. communis PSN243</name>
    <dbReference type="NCBI Taxonomy" id="3040156"/>
    <lineage>
        <taxon>Eukaryota</taxon>
        <taxon>Fungi</taxon>
        <taxon>Dikarya</taxon>
        <taxon>Ascomycota</taxon>
        <taxon>Pezizomycotina</taxon>
        <taxon>Sordariomycetes</taxon>
        <taxon>Sordariomycetidae</taxon>
        <taxon>Sordariales</taxon>
        <taxon>Podosporaceae</taxon>
        <taxon>Podospora</taxon>
    </lineage>
</organism>
<evidence type="ECO:0000313" key="5">
    <source>
        <dbReference type="Proteomes" id="UP001321760"/>
    </source>
</evidence>
<evidence type="ECO:0000256" key="1">
    <source>
        <dbReference type="SAM" id="MobiDB-lite"/>
    </source>
</evidence>
<feature type="transmembrane region" description="Helical" evidence="2">
    <location>
        <begin position="36"/>
        <end position="58"/>
    </location>
</feature>
<keyword evidence="2" id="KW-1133">Transmembrane helix</keyword>
<sequence length="558" mass="62833">MPDSAASLTAGVAWPPPSMSSSRAVAIVSRHTLHWYRILPLRILSIIHLYFVSSSFVYDRGTLRRKGHDALKRVDAAILLLALVSWATRHALFTTTHSFLGFRRPLRSYRLAVAIVSGAIIAANLVLHPAAIYLSSKTATLRPGNTGVIQTTLQLLFVIPISAIHIYLVRYYLLTDDVENYEPIYSPPRHRAHDLQALEVPEFPLEPYSDNENITTTIASRGALSEAYAAQVASSQPRILASRETETQGVRPESSPPEQPDPNQPAEQSCHTLARVDFMMESQTGLHVILTYPLVIWCCAACCFIIAALWLRLHLALLSLNHPFRNTKYALLMPLSGLLFCAYARNYQPKRSLFTRGSTSLPQPWTARVRLFGRTRFVNSETSTFTSSDPRIRTPLPRKRRDGLRQRQARSEYVKSYNAVLNPANATSGTSCLCESYWGHLGRKWITKMRPRPIFYRMLFIGTTLCLYLRGIIYMLGFPMSYKDFERFGELPGVTPEAVKRLENLVPSVLFAGRLSLVFGLILLIYAGWASMSMVVLYGRFAKEVKGVTWIDDAYASR</sequence>
<feature type="transmembrane region" description="Helical" evidence="2">
    <location>
        <begin position="108"/>
        <end position="127"/>
    </location>
</feature>
<keyword evidence="2" id="KW-0812">Transmembrane</keyword>
<evidence type="ECO:0000259" key="3">
    <source>
        <dbReference type="PROSITE" id="PS50020"/>
    </source>
</evidence>
<evidence type="ECO:0000256" key="2">
    <source>
        <dbReference type="SAM" id="Phobius"/>
    </source>
</evidence>
<reference evidence="4" key="1">
    <citation type="journal article" date="2023" name="Mol. Phylogenet. Evol.">
        <title>Genome-scale phylogeny and comparative genomics of the fungal order Sordariales.</title>
        <authorList>
            <person name="Hensen N."/>
            <person name="Bonometti L."/>
            <person name="Westerberg I."/>
            <person name="Brannstrom I.O."/>
            <person name="Guillou S."/>
            <person name="Cros-Aarteil S."/>
            <person name="Calhoun S."/>
            <person name="Haridas S."/>
            <person name="Kuo A."/>
            <person name="Mondo S."/>
            <person name="Pangilinan J."/>
            <person name="Riley R."/>
            <person name="LaButti K."/>
            <person name="Andreopoulos B."/>
            <person name="Lipzen A."/>
            <person name="Chen C."/>
            <person name="Yan M."/>
            <person name="Daum C."/>
            <person name="Ng V."/>
            <person name="Clum A."/>
            <person name="Steindorff A."/>
            <person name="Ohm R.A."/>
            <person name="Martin F."/>
            <person name="Silar P."/>
            <person name="Natvig D.O."/>
            <person name="Lalanne C."/>
            <person name="Gautier V."/>
            <person name="Ament-Velasquez S.L."/>
            <person name="Kruys A."/>
            <person name="Hutchinson M.I."/>
            <person name="Powell A.J."/>
            <person name="Barry K."/>
            <person name="Miller A.N."/>
            <person name="Grigoriev I.V."/>
            <person name="Debuchy R."/>
            <person name="Gladieux P."/>
            <person name="Hiltunen Thoren M."/>
            <person name="Johannesson H."/>
        </authorList>
    </citation>
    <scope>NUCLEOTIDE SEQUENCE</scope>
    <source>
        <strain evidence="4">PSN243</strain>
    </source>
</reference>
<evidence type="ECO:0000313" key="4">
    <source>
        <dbReference type="EMBL" id="KAK4443004.1"/>
    </source>
</evidence>
<feature type="transmembrane region" description="Helical" evidence="2">
    <location>
        <begin position="454"/>
        <end position="476"/>
    </location>
</feature>
<accession>A0AAV9G4G4</accession>
<keyword evidence="2" id="KW-0472">Membrane</keyword>
<name>A0AAV9G4G4_9PEZI</name>
<dbReference type="EMBL" id="MU866001">
    <property type="protein sequence ID" value="KAK4443004.1"/>
    <property type="molecule type" value="Genomic_DNA"/>
</dbReference>